<dbReference type="Pfam" id="PF24809">
    <property type="entry name" value="DUF7708"/>
    <property type="match status" value="1"/>
</dbReference>
<dbReference type="PROSITE" id="PS50157">
    <property type="entry name" value="ZINC_FINGER_C2H2_2"/>
    <property type="match status" value="2"/>
</dbReference>
<dbReference type="EMBL" id="JARVKM010000043">
    <property type="protein sequence ID" value="KAK9774284.1"/>
    <property type="molecule type" value="Genomic_DNA"/>
</dbReference>
<dbReference type="PANTHER" id="PTHR10039:SF14">
    <property type="entry name" value="NACHT DOMAIN-CONTAINING PROTEIN"/>
    <property type="match status" value="1"/>
</dbReference>
<reference evidence="5 6" key="1">
    <citation type="submission" date="2024-02" db="EMBL/GenBank/DDBJ databases">
        <title>First draft genome assembly of two strains of Seiridium cardinale.</title>
        <authorList>
            <person name="Emiliani G."/>
            <person name="Scali E."/>
        </authorList>
    </citation>
    <scope>NUCLEOTIDE SEQUENCE [LARGE SCALE GENOMIC DNA]</scope>
    <source>
        <strain evidence="5 6">BM-138-000479</strain>
    </source>
</reference>
<accession>A0ABR2XKH9</accession>
<evidence type="ECO:0000313" key="6">
    <source>
        <dbReference type="Proteomes" id="UP001465668"/>
    </source>
</evidence>
<dbReference type="SUPFAM" id="SSF57667">
    <property type="entry name" value="beta-beta-alpha zinc fingers"/>
    <property type="match status" value="1"/>
</dbReference>
<evidence type="ECO:0000256" key="3">
    <source>
        <dbReference type="SAM" id="MobiDB-lite"/>
    </source>
</evidence>
<dbReference type="Proteomes" id="UP001465668">
    <property type="component" value="Unassembled WGS sequence"/>
</dbReference>
<dbReference type="InterPro" id="IPR056884">
    <property type="entry name" value="NPHP3-like_N"/>
</dbReference>
<dbReference type="Gene3D" id="3.30.160.60">
    <property type="entry name" value="Classic Zinc Finger"/>
    <property type="match status" value="2"/>
</dbReference>
<feature type="domain" description="C2H2-type" evidence="4">
    <location>
        <begin position="916"/>
        <end position="943"/>
    </location>
</feature>
<dbReference type="Pfam" id="PF00096">
    <property type="entry name" value="zf-C2H2"/>
    <property type="match status" value="2"/>
</dbReference>
<dbReference type="InterPro" id="IPR056125">
    <property type="entry name" value="DUF7708"/>
</dbReference>
<organism evidence="5 6">
    <name type="scientific">Seiridium cardinale</name>
    <dbReference type="NCBI Taxonomy" id="138064"/>
    <lineage>
        <taxon>Eukaryota</taxon>
        <taxon>Fungi</taxon>
        <taxon>Dikarya</taxon>
        <taxon>Ascomycota</taxon>
        <taxon>Pezizomycotina</taxon>
        <taxon>Sordariomycetes</taxon>
        <taxon>Xylariomycetidae</taxon>
        <taxon>Amphisphaeriales</taxon>
        <taxon>Sporocadaceae</taxon>
        <taxon>Seiridium</taxon>
    </lineage>
</organism>
<dbReference type="Gene3D" id="3.40.50.300">
    <property type="entry name" value="P-loop containing nucleotide triphosphate hydrolases"/>
    <property type="match status" value="1"/>
</dbReference>
<dbReference type="InterPro" id="IPR013087">
    <property type="entry name" value="Znf_C2H2_type"/>
</dbReference>
<dbReference type="InterPro" id="IPR054471">
    <property type="entry name" value="GPIID_WHD"/>
</dbReference>
<name>A0ABR2XKH9_9PEZI</name>
<feature type="compositionally biased region" description="Basic and acidic residues" evidence="3">
    <location>
        <begin position="858"/>
        <end position="867"/>
    </location>
</feature>
<evidence type="ECO:0000256" key="2">
    <source>
        <dbReference type="PROSITE-ProRule" id="PRU00042"/>
    </source>
</evidence>
<gene>
    <name evidence="5" type="ORF">SCAR479_09148</name>
</gene>
<dbReference type="SMART" id="SM00355">
    <property type="entry name" value="ZnF_C2H2"/>
    <property type="match status" value="4"/>
</dbReference>
<keyword evidence="6" id="KW-1185">Reference proteome</keyword>
<keyword evidence="1" id="KW-0677">Repeat</keyword>
<proteinExistence type="predicted"/>
<keyword evidence="2" id="KW-0862">Zinc</keyword>
<dbReference type="PROSITE" id="PS00028">
    <property type="entry name" value="ZINC_FINGER_C2H2_1"/>
    <property type="match status" value="2"/>
</dbReference>
<evidence type="ECO:0000256" key="1">
    <source>
        <dbReference type="ARBA" id="ARBA00022737"/>
    </source>
</evidence>
<dbReference type="Pfam" id="PF22939">
    <property type="entry name" value="WHD_GPIID"/>
    <property type="match status" value="1"/>
</dbReference>
<feature type="region of interest" description="Disordered" evidence="3">
    <location>
        <begin position="858"/>
        <end position="880"/>
    </location>
</feature>
<dbReference type="PANTHER" id="PTHR10039">
    <property type="entry name" value="AMELOGENIN"/>
    <property type="match status" value="1"/>
</dbReference>
<evidence type="ECO:0000313" key="5">
    <source>
        <dbReference type="EMBL" id="KAK9774284.1"/>
    </source>
</evidence>
<keyword evidence="2" id="KW-0479">Metal-binding</keyword>
<comment type="caution">
    <text evidence="5">The sequence shown here is derived from an EMBL/GenBank/DDBJ whole genome shotgun (WGS) entry which is preliminary data.</text>
</comment>
<dbReference type="SUPFAM" id="SSF52540">
    <property type="entry name" value="P-loop containing nucleoside triphosphate hydrolases"/>
    <property type="match status" value="1"/>
</dbReference>
<keyword evidence="2" id="KW-0863">Zinc-finger</keyword>
<dbReference type="Pfam" id="PF24883">
    <property type="entry name" value="NPHP3_N"/>
    <property type="match status" value="1"/>
</dbReference>
<protein>
    <submittedName>
        <fullName evidence="5">C2H2-type domain-containing protein</fullName>
    </submittedName>
</protein>
<evidence type="ECO:0000259" key="4">
    <source>
        <dbReference type="PROSITE" id="PS50157"/>
    </source>
</evidence>
<feature type="domain" description="C2H2-type" evidence="4">
    <location>
        <begin position="888"/>
        <end position="915"/>
    </location>
</feature>
<sequence length="1036" mass="118635">MADCTGPATSCGFETVLEDFKKNAQLTPKQSEDFKFDSLDGLRSTIHTIQNEQAAKKRMRHMKRLEPFLRTMEQYGKVVEIFVNTSEVLAFVWGPMKWLLIVASNYVEALDSLLDAYQAIWEELPSLNSFQQLLQDRPYLQNVLRWIYQDIMDFHKEAMAYFRQKTWRQVFQAAWRGFKLKIDLIKQRMQRHGNLIKMEATLAEFEEIRRLNQTTAIEFNNMRQAELDRKRNATIQWLSASNSQVVQEEYIEASSLCVGAGDWLVADHRFRNWSDLQYCSNPLLWMTGKPGAGKSVLVSRVVTEIQQFCKAQTILANQGISVAYFYCKHSDPDRNTFIAVARGILSQLLKQQPHLLDHLYEQSSMSGDISLSSKSLAQDLLNIALNGGKVTYIVIDGFDECDKKSRKEIISFFRAVVEALPPAEMDSIRCLFVGQDDGISPKDFTEIPKIPITPTDNRGDIHRFAEAWHSKIQSKLGLEDSKFNLVKFVTARSQGMFLFAKLAMENLFEQTSQEKFASELERFPEGLDEAYGRIVSRILDTQTAARRDDSLKLLEWLVCAKRPMKWYEIQGALCIDLQNDSGREIDFQARRFRETPKDLCASLVEFRKDRTVEFVHPTAKEYLIKKNLVNISLSENMISSLTLGYLTLPVMDQSGDELTIREAIMNGSFAYLEYAVACWSLHFRTALATHRGEDQLAMLCEDVDIFIESRYKNPETNKNALKDVVGKLSALKSSGCFERLCHAVSWAHRQLSIHGQAPSDDDVLDLSNILLDVRSVFEALAASQVTDEQRTVLENMYGHNWFKCPRINCLYFHRGFKSKSQRQHHVDRHDRPYMCILPECDASTFGFVTEALLNQHMDEEHGGRTESELEFPQPKKQKLGPLKAESKHACTICSKKFTRSHNLKAHMRKHANEKPFLCEVCKKGFARKHDLKRHESTHAEKKHVCSGVLKSGKSWGCNATFSRQDKLAEHFKTKTGQQCVMPVLAEEREEVKEGDQRNDFMDKLAGGLGIEPGQLVEKPLFLQHSSYVHTPTLATL</sequence>
<dbReference type="InterPro" id="IPR036236">
    <property type="entry name" value="Znf_C2H2_sf"/>
</dbReference>
<dbReference type="InterPro" id="IPR027417">
    <property type="entry name" value="P-loop_NTPase"/>
</dbReference>